<gene>
    <name evidence="6" type="ORF">U27_07018</name>
</gene>
<dbReference type="PRINTS" id="PR00368">
    <property type="entry name" value="FADPNR"/>
</dbReference>
<dbReference type="eggNOG" id="COG1142">
    <property type="taxonomic scope" value="Bacteria"/>
</dbReference>
<organism evidence="6">
    <name type="scientific">Vecturithrix granuli</name>
    <dbReference type="NCBI Taxonomy" id="1499967"/>
    <lineage>
        <taxon>Bacteria</taxon>
        <taxon>Candidatus Moduliflexota</taxon>
        <taxon>Candidatus Vecturitrichia</taxon>
        <taxon>Candidatus Vecturitrichales</taxon>
        <taxon>Candidatus Vecturitrichaceae</taxon>
        <taxon>Candidatus Vecturithrix</taxon>
    </lineage>
</organism>
<evidence type="ECO:0000313" key="7">
    <source>
        <dbReference type="Proteomes" id="UP000030661"/>
    </source>
</evidence>
<dbReference type="PROSITE" id="PS00198">
    <property type="entry name" value="4FE4S_FER_1"/>
    <property type="match status" value="1"/>
</dbReference>
<dbReference type="AlphaFoldDB" id="A0A081C626"/>
<dbReference type="EMBL" id="DF820471">
    <property type="protein sequence ID" value="GAK60031.1"/>
    <property type="molecule type" value="Genomic_DNA"/>
</dbReference>
<dbReference type="HOGENOM" id="CLU_030705_1_2_0"/>
<evidence type="ECO:0000256" key="4">
    <source>
        <dbReference type="ARBA" id="ARBA00023014"/>
    </source>
</evidence>
<keyword evidence="2" id="KW-0560">Oxidoreductase</keyword>
<dbReference type="GO" id="GO:0016491">
    <property type="term" value="F:oxidoreductase activity"/>
    <property type="evidence" value="ECO:0007669"/>
    <property type="project" value="UniProtKB-KW"/>
</dbReference>
<dbReference type="Proteomes" id="UP000030661">
    <property type="component" value="Unassembled WGS sequence"/>
</dbReference>
<dbReference type="Gene3D" id="1.10.10.1100">
    <property type="entry name" value="BFD-like [2Fe-2S]-binding domain"/>
    <property type="match status" value="1"/>
</dbReference>
<dbReference type="CDD" id="cd19946">
    <property type="entry name" value="GlpA-like_Fer2_BFD-like"/>
    <property type="match status" value="1"/>
</dbReference>
<dbReference type="Pfam" id="PF13510">
    <property type="entry name" value="Fer2_4"/>
    <property type="match status" value="1"/>
</dbReference>
<keyword evidence="1" id="KW-0479">Metal-binding</keyword>
<dbReference type="eggNOG" id="COG1034">
    <property type="taxonomic scope" value="Bacteria"/>
</dbReference>
<evidence type="ECO:0000259" key="5">
    <source>
        <dbReference type="PROSITE" id="PS51379"/>
    </source>
</evidence>
<dbReference type="SUPFAM" id="SSF54862">
    <property type="entry name" value="4Fe-4S ferredoxins"/>
    <property type="match status" value="1"/>
</dbReference>
<dbReference type="PANTHER" id="PTHR42949">
    <property type="entry name" value="ANAEROBIC GLYCEROL-3-PHOSPHATE DEHYDROGENASE SUBUNIT B"/>
    <property type="match status" value="1"/>
</dbReference>
<dbReference type="PANTHER" id="PTHR42949:SF3">
    <property type="entry name" value="ANAEROBIC GLYCEROL-3-PHOSPHATE DEHYDROGENASE SUBUNIT B"/>
    <property type="match status" value="1"/>
</dbReference>
<keyword evidence="7" id="KW-1185">Reference proteome</keyword>
<dbReference type="eggNOG" id="COG0446">
    <property type="taxonomic scope" value="Bacteria"/>
</dbReference>
<proteinExistence type="predicted"/>
<evidence type="ECO:0000256" key="2">
    <source>
        <dbReference type="ARBA" id="ARBA00023002"/>
    </source>
</evidence>
<evidence type="ECO:0000256" key="1">
    <source>
        <dbReference type="ARBA" id="ARBA00022723"/>
    </source>
</evidence>
<dbReference type="InterPro" id="IPR041854">
    <property type="entry name" value="BFD-like_2Fe2S-bd_dom_sf"/>
</dbReference>
<dbReference type="InterPro" id="IPR017896">
    <property type="entry name" value="4Fe4S_Fe-S-bd"/>
</dbReference>
<dbReference type="PROSITE" id="PS51379">
    <property type="entry name" value="4FE4S_FER_2"/>
    <property type="match status" value="2"/>
</dbReference>
<name>A0A081C626_VECG1</name>
<dbReference type="GO" id="GO:0051537">
    <property type="term" value="F:2 iron, 2 sulfur cluster binding"/>
    <property type="evidence" value="ECO:0007669"/>
    <property type="project" value="InterPro"/>
</dbReference>
<protein>
    <submittedName>
        <fullName evidence="6">Putative oxidoreductase</fullName>
    </submittedName>
</protein>
<dbReference type="InterPro" id="IPR023753">
    <property type="entry name" value="FAD/NAD-binding_dom"/>
</dbReference>
<keyword evidence="3" id="KW-0408">Iron</keyword>
<dbReference type="InterPro" id="IPR007419">
    <property type="entry name" value="BFD-like_2Fe2S-bd_dom"/>
</dbReference>
<dbReference type="InterPro" id="IPR006058">
    <property type="entry name" value="2Fe2S_fd_BS"/>
</dbReference>
<feature type="domain" description="4Fe-4S ferredoxin-type" evidence="5">
    <location>
        <begin position="495"/>
        <end position="526"/>
    </location>
</feature>
<dbReference type="PROSITE" id="PS00197">
    <property type="entry name" value="2FE2S_FER_1"/>
    <property type="match status" value="1"/>
</dbReference>
<dbReference type="Pfam" id="PF07992">
    <property type="entry name" value="Pyr_redox_2"/>
    <property type="match status" value="1"/>
</dbReference>
<dbReference type="InterPro" id="IPR036188">
    <property type="entry name" value="FAD/NAD-bd_sf"/>
</dbReference>
<dbReference type="SUPFAM" id="SSF51905">
    <property type="entry name" value="FAD/NAD(P)-binding domain"/>
    <property type="match status" value="1"/>
</dbReference>
<dbReference type="Pfam" id="PF04324">
    <property type="entry name" value="Fer2_BFD"/>
    <property type="match status" value="1"/>
</dbReference>
<reference evidence="6" key="1">
    <citation type="journal article" date="2015" name="PeerJ">
        <title>First genomic representation of candidate bacterial phylum KSB3 points to enhanced environmental sensing as a trigger of wastewater bulking.</title>
        <authorList>
            <person name="Sekiguchi Y."/>
            <person name="Ohashi A."/>
            <person name="Parks D.H."/>
            <person name="Yamauchi T."/>
            <person name="Tyson G.W."/>
            <person name="Hugenholtz P."/>
        </authorList>
    </citation>
    <scope>NUCLEOTIDE SEQUENCE [LARGE SCALE GENOMIC DNA]</scope>
</reference>
<feature type="domain" description="4Fe-4S ferredoxin-type" evidence="5">
    <location>
        <begin position="460"/>
        <end position="489"/>
    </location>
</feature>
<dbReference type="InterPro" id="IPR036010">
    <property type="entry name" value="2Fe-2S_ferredoxin-like_sf"/>
</dbReference>
<dbReference type="InterPro" id="IPR051691">
    <property type="entry name" value="Metab_Enz_Cyan_OpOx_G3PDH"/>
</dbReference>
<dbReference type="eggNOG" id="COG1251">
    <property type="taxonomic scope" value="Bacteria"/>
</dbReference>
<dbReference type="Gene3D" id="3.50.50.60">
    <property type="entry name" value="FAD/NAD(P)-binding domain"/>
    <property type="match status" value="2"/>
</dbReference>
<evidence type="ECO:0000256" key="3">
    <source>
        <dbReference type="ARBA" id="ARBA00023004"/>
    </source>
</evidence>
<sequence length="707" mass="76412">MEVVGEVKKTYRITEHPILTPETRKDLTFFWKGEELSGKEGESIATALFANGIRTFGYHSKDGAPLGIFCANGQCSQCTVLANGLPVKACMELIQPGMQIEPVDGNPPLPDQVGPIKKFKLMTEIEVECLIIGGGPAGLSAAIELGRVGAEVLIVDDKHLLGGKLVLQTHRFFGSINACYAGTRGIDIASRLEKDVRKYNNVNIWTNTIAIATFSDGKVGVLRDGRDYFFIRPKTLLVAAGAREKSLVFKGNTLPGVYGAGAFQTLVNRDLIRPAERLFIVGGGNVGLIAGYHALQAGIDVVGLIEALPECGGYKVHKDKLARFGVPIYTSHTILSANGEQEVESVTIAQIDDKWKAIPGTEKTFACDTILIAVGLNPVNEFYQKAKDFGMPVFAAGDAEEIAEASAAMFSGKIKGLEIARLLGYAVGEIPQDWIHTGEILKSRPGKAYGEVIPEDEQGIVPVFHCDQEIPCNPCTSVCPLGNIYIDPDDIRKVPEYIAEKTGKACIGCEKCVTICPGLAITLVDYRKEGDPIVTIAYEFGKGPAVHKEGDIVTVLDIEGHVLGNVEVVSTRITKATDRTVILKVRAPREYAKKIAGVLVQNQEVSGSLDQYVERLTDDMIVCRCERVTMKEIKDVIQSGCRDVNEIKARTRAGMGACGGKTCESIILRAFQELGIPQEDVTTPTHRPLFVEIPFGVLAGVENGGKP</sequence>
<evidence type="ECO:0000313" key="6">
    <source>
        <dbReference type="EMBL" id="GAK60031.1"/>
    </source>
</evidence>
<dbReference type="PRINTS" id="PR00411">
    <property type="entry name" value="PNDRDTASEI"/>
</dbReference>
<dbReference type="GO" id="GO:0046872">
    <property type="term" value="F:metal ion binding"/>
    <property type="evidence" value="ECO:0007669"/>
    <property type="project" value="UniProtKB-KW"/>
</dbReference>
<accession>A0A081C626</accession>
<dbReference type="Gene3D" id="3.10.20.440">
    <property type="entry name" value="2Fe-2S iron-sulphur cluster binding domain, sarcosine oxidase, alpha subunit, N-terminal domain"/>
    <property type="match status" value="1"/>
</dbReference>
<dbReference type="InterPro" id="IPR042204">
    <property type="entry name" value="2Fe-2S-bd_N"/>
</dbReference>
<keyword evidence="4" id="KW-0411">Iron-sulfur</keyword>
<dbReference type="Gene3D" id="3.30.70.20">
    <property type="match status" value="1"/>
</dbReference>
<dbReference type="STRING" id="1499967.U27_07018"/>
<dbReference type="SUPFAM" id="SSF54292">
    <property type="entry name" value="2Fe-2S ferredoxin-like"/>
    <property type="match status" value="1"/>
</dbReference>
<dbReference type="InterPro" id="IPR017900">
    <property type="entry name" value="4Fe4S_Fe_S_CS"/>
</dbReference>